<dbReference type="EMBL" id="CACRXK020039948">
    <property type="protein sequence ID" value="CAB4045514.1"/>
    <property type="molecule type" value="Genomic_DNA"/>
</dbReference>
<reference evidence="1" key="1">
    <citation type="submission" date="2020-04" db="EMBL/GenBank/DDBJ databases">
        <authorList>
            <person name="Alioto T."/>
            <person name="Alioto T."/>
            <person name="Gomez Garrido J."/>
        </authorList>
    </citation>
    <scope>NUCLEOTIDE SEQUENCE</scope>
    <source>
        <strain evidence="1">A484AB</strain>
    </source>
</reference>
<dbReference type="AlphaFoldDB" id="A0A7D9MD18"/>
<gene>
    <name evidence="1" type="ORF">PACLA_8A022118</name>
</gene>
<organism evidence="1 2">
    <name type="scientific">Paramuricea clavata</name>
    <name type="common">Red gorgonian</name>
    <name type="synonym">Violescent sea-whip</name>
    <dbReference type="NCBI Taxonomy" id="317549"/>
    <lineage>
        <taxon>Eukaryota</taxon>
        <taxon>Metazoa</taxon>
        <taxon>Cnidaria</taxon>
        <taxon>Anthozoa</taxon>
        <taxon>Octocorallia</taxon>
        <taxon>Malacalcyonacea</taxon>
        <taxon>Plexauridae</taxon>
        <taxon>Paramuricea</taxon>
    </lineage>
</organism>
<feature type="non-terminal residue" evidence="1">
    <location>
        <position position="87"/>
    </location>
</feature>
<evidence type="ECO:0000313" key="2">
    <source>
        <dbReference type="Proteomes" id="UP001152795"/>
    </source>
</evidence>
<keyword evidence="2" id="KW-1185">Reference proteome</keyword>
<accession>A0A7D9MD18</accession>
<sequence>MSILFGYDYFDTAAEELDTLKQKLAAVEKGQQGNTAEVVKNADEIVKLNSLGENYVQYDFIQTPGYPPGFLQTSNISDADKGNAKFI</sequence>
<protein>
    <submittedName>
        <fullName evidence="1">Uncharacterized protein</fullName>
    </submittedName>
</protein>
<proteinExistence type="predicted"/>
<evidence type="ECO:0000313" key="1">
    <source>
        <dbReference type="EMBL" id="CAB4045514.1"/>
    </source>
</evidence>
<dbReference type="Proteomes" id="UP001152795">
    <property type="component" value="Unassembled WGS sequence"/>
</dbReference>
<name>A0A7D9MD18_PARCT</name>
<comment type="caution">
    <text evidence="1">The sequence shown here is derived from an EMBL/GenBank/DDBJ whole genome shotgun (WGS) entry which is preliminary data.</text>
</comment>